<dbReference type="GO" id="GO:0008270">
    <property type="term" value="F:zinc ion binding"/>
    <property type="evidence" value="ECO:0007669"/>
    <property type="project" value="UniProtKB-KW"/>
</dbReference>
<keyword evidence="5" id="KW-0863">Zinc-finger</keyword>
<evidence type="ECO:0000256" key="6">
    <source>
        <dbReference type="ARBA" id="ARBA00022833"/>
    </source>
</evidence>
<dbReference type="PANTHER" id="PTHR46165">
    <property type="entry name" value="SET AND MYND DOMAIN-CONTAINING PROTEIN 4"/>
    <property type="match status" value="1"/>
</dbReference>
<dbReference type="Gene3D" id="1.10.220.160">
    <property type="match status" value="1"/>
</dbReference>
<evidence type="ECO:0000256" key="7">
    <source>
        <dbReference type="SAM" id="MobiDB-lite"/>
    </source>
</evidence>
<keyword evidence="3" id="KW-0949">S-adenosyl-L-methionine</keyword>
<dbReference type="GO" id="GO:0032259">
    <property type="term" value="P:methylation"/>
    <property type="evidence" value="ECO:0007669"/>
    <property type="project" value="UniProtKB-KW"/>
</dbReference>
<evidence type="ECO:0000259" key="8">
    <source>
        <dbReference type="PROSITE" id="PS50280"/>
    </source>
</evidence>
<dbReference type="PANTHER" id="PTHR46165:SF2">
    <property type="entry name" value="SET AND MYND DOMAIN-CONTAINING PROTEIN 4"/>
    <property type="match status" value="1"/>
</dbReference>
<dbReference type="EMBL" id="OA882823">
    <property type="protein sequence ID" value="CAD7277053.1"/>
    <property type="molecule type" value="Genomic_DNA"/>
</dbReference>
<keyword evidence="2" id="KW-0808">Transferase</keyword>
<evidence type="ECO:0000256" key="5">
    <source>
        <dbReference type="ARBA" id="ARBA00022771"/>
    </source>
</evidence>
<dbReference type="PROSITE" id="PS50280">
    <property type="entry name" value="SET"/>
    <property type="match status" value="1"/>
</dbReference>
<dbReference type="Gene3D" id="2.170.270.10">
    <property type="entry name" value="SET domain"/>
    <property type="match status" value="1"/>
</dbReference>
<sequence length="835" mass="92525">MNRRLRFWSEFGTIMRTSGADGDSAWDESTSGSDLTAFMSCGNFSHKRSTRLLTKKGRGELSGSMSLGCQQVESLAAAGHCAVVANIRIPLTCACSPTHGKLFRDAFLGFEGNQEGTFCMYVCVCVGAMGSCMWATRTRDSVGGVELKETLPCGQTDVETIDSFPRPSSLDKFLELLDSLDVTEVFFSTNSLQAEFESIYKLPFLEDFVPELGCVGKDEVEAKDAIAQGLVLQQAEYFADSLEILNSAVRNCKQWSELLGEAYAARARTLFLSGEYQLAKRDAELALVQKVPMETVRSVLDCLAKNEEKLRDYEFEQQVDQLTHTLNSFKKVGPKLKRKELMGPPALTSRQGVPQITGPKNPRIPSASNALHLTYTQEEGYYFEATRKILPGELVIVETPVGSALYTDKWKSHCFHCTKKAIAGLPCQTCNLVTFCSDACLEKGMKYHSVQCSHMIELYQFGNADGALLAYKMIVQHPIEQLLMWKPQIMKSFKQEVTFCSDTCLEKGMKYHSVQCSHMIELYQFGNADGALLAYKMIVQHPIEQLLTWKPEIMKSFKQEKKCLFPQASTQPVATNLYNAGCYLNHSCFPNLTHYFVNGTLIVRANQVINPGEAATVSYGVSFHSDNLARRQDFLENGFHFTCNCKACVGHWGSLKNFMTEKTFKSETNEAGEDSDYTVSTECKESDSEESEPESEEESPEGRAGLVQKMPMWPGVVESAFPDPSAPPQLSGGFQCPKCTAALANVKELHDILDFTCPECKEHLGSFASDLSQSKAASLASIAAVESGHFDQVPAAIETTSEYIRLMQGFAAMPNVELIMSIVNLAHMFFFDSIA</sequence>
<feature type="region of interest" description="Disordered" evidence="7">
    <location>
        <begin position="666"/>
        <end position="703"/>
    </location>
</feature>
<keyword evidence="10" id="KW-1185">Reference proteome</keyword>
<dbReference type="Proteomes" id="UP000678499">
    <property type="component" value="Unassembled WGS sequence"/>
</dbReference>
<dbReference type="GO" id="GO:0008170">
    <property type="term" value="F:N-methyltransferase activity"/>
    <property type="evidence" value="ECO:0007669"/>
    <property type="project" value="UniProtKB-ARBA"/>
</dbReference>
<dbReference type="GO" id="GO:0008757">
    <property type="term" value="F:S-adenosylmethionine-dependent methyltransferase activity"/>
    <property type="evidence" value="ECO:0007669"/>
    <property type="project" value="UniProtKB-ARBA"/>
</dbReference>
<gene>
    <name evidence="9" type="ORF">NMOB1V02_LOCUS4795</name>
</gene>
<dbReference type="GO" id="GO:0042826">
    <property type="term" value="F:histone deacetylase binding"/>
    <property type="evidence" value="ECO:0007669"/>
    <property type="project" value="TreeGrafter"/>
</dbReference>
<dbReference type="GO" id="GO:0008276">
    <property type="term" value="F:protein methyltransferase activity"/>
    <property type="evidence" value="ECO:0007669"/>
    <property type="project" value="UniProtKB-ARBA"/>
</dbReference>
<dbReference type="InterPro" id="IPR002893">
    <property type="entry name" value="Znf_MYND"/>
</dbReference>
<feature type="compositionally biased region" description="Acidic residues" evidence="7">
    <location>
        <begin position="687"/>
        <end position="699"/>
    </location>
</feature>
<evidence type="ECO:0000313" key="10">
    <source>
        <dbReference type="Proteomes" id="UP000678499"/>
    </source>
</evidence>
<dbReference type="SUPFAM" id="SSF82199">
    <property type="entry name" value="SET domain"/>
    <property type="match status" value="1"/>
</dbReference>
<evidence type="ECO:0000256" key="1">
    <source>
        <dbReference type="ARBA" id="ARBA00022603"/>
    </source>
</evidence>
<dbReference type="InterPro" id="IPR046341">
    <property type="entry name" value="SET_dom_sf"/>
</dbReference>
<proteinExistence type="predicted"/>
<organism evidence="9">
    <name type="scientific">Notodromas monacha</name>
    <dbReference type="NCBI Taxonomy" id="399045"/>
    <lineage>
        <taxon>Eukaryota</taxon>
        <taxon>Metazoa</taxon>
        <taxon>Ecdysozoa</taxon>
        <taxon>Arthropoda</taxon>
        <taxon>Crustacea</taxon>
        <taxon>Oligostraca</taxon>
        <taxon>Ostracoda</taxon>
        <taxon>Podocopa</taxon>
        <taxon>Podocopida</taxon>
        <taxon>Cypridocopina</taxon>
        <taxon>Cypridoidea</taxon>
        <taxon>Cyprididae</taxon>
        <taxon>Notodromas</taxon>
    </lineage>
</organism>
<dbReference type="Pfam" id="PF01753">
    <property type="entry name" value="zf-MYND"/>
    <property type="match status" value="1"/>
</dbReference>
<dbReference type="OrthoDB" id="7770870at2759"/>
<feature type="domain" description="SET" evidence="8">
    <location>
        <begin position="369"/>
        <end position="620"/>
    </location>
</feature>
<dbReference type="InterPro" id="IPR052097">
    <property type="entry name" value="SET-MYND_domain_protein"/>
</dbReference>
<keyword evidence="1" id="KW-0489">Methyltransferase</keyword>
<name>A0A7R9BN54_9CRUS</name>
<evidence type="ECO:0000256" key="3">
    <source>
        <dbReference type="ARBA" id="ARBA00022691"/>
    </source>
</evidence>
<evidence type="ECO:0000256" key="2">
    <source>
        <dbReference type="ARBA" id="ARBA00022679"/>
    </source>
</evidence>
<dbReference type="EMBL" id="CAJPEX010000786">
    <property type="protein sequence ID" value="CAG0917205.1"/>
    <property type="molecule type" value="Genomic_DNA"/>
</dbReference>
<dbReference type="GO" id="GO:0005634">
    <property type="term" value="C:nucleus"/>
    <property type="evidence" value="ECO:0007669"/>
    <property type="project" value="TreeGrafter"/>
</dbReference>
<dbReference type="Gene3D" id="6.10.140.2220">
    <property type="match status" value="1"/>
</dbReference>
<dbReference type="InterPro" id="IPR001214">
    <property type="entry name" value="SET_dom"/>
</dbReference>
<dbReference type="GO" id="GO:0005737">
    <property type="term" value="C:cytoplasm"/>
    <property type="evidence" value="ECO:0007669"/>
    <property type="project" value="TreeGrafter"/>
</dbReference>
<dbReference type="Pfam" id="PF00856">
    <property type="entry name" value="SET"/>
    <property type="match status" value="1"/>
</dbReference>
<evidence type="ECO:0000313" key="9">
    <source>
        <dbReference type="EMBL" id="CAD7277053.1"/>
    </source>
</evidence>
<reference evidence="9" key="1">
    <citation type="submission" date="2020-11" db="EMBL/GenBank/DDBJ databases">
        <authorList>
            <person name="Tran Van P."/>
        </authorList>
    </citation>
    <scope>NUCLEOTIDE SEQUENCE</scope>
</reference>
<dbReference type="AlphaFoldDB" id="A0A7R9BN54"/>
<dbReference type="SUPFAM" id="SSF144232">
    <property type="entry name" value="HIT/MYND zinc finger-like"/>
    <property type="match status" value="1"/>
</dbReference>
<keyword evidence="4" id="KW-0479">Metal-binding</keyword>
<keyword evidence="6" id="KW-0862">Zinc</keyword>
<evidence type="ECO:0000256" key="4">
    <source>
        <dbReference type="ARBA" id="ARBA00022723"/>
    </source>
</evidence>
<accession>A0A7R9BN54</accession>
<protein>
    <recommendedName>
        <fullName evidence="8">SET domain-containing protein</fullName>
    </recommendedName>
</protein>